<dbReference type="EMBL" id="JABDTM020016351">
    <property type="protein sequence ID" value="KAH0818902.1"/>
    <property type="molecule type" value="Genomic_DNA"/>
</dbReference>
<reference evidence="2" key="2">
    <citation type="submission" date="2021-08" db="EMBL/GenBank/DDBJ databases">
        <authorList>
            <person name="Eriksson T."/>
        </authorList>
    </citation>
    <scope>NUCLEOTIDE SEQUENCE</scope>
    <source>
        <strain evidence="2">Stoneville</strain>
        <tissue evidence="2">Whole head</tissue>
    </source>
</reference>
<comment type="similarity">
    <text evidence="1">Belongs to the peptidase S10 family.</text>
</comment>
<protein>
    <submittedName>
        <fullName evidence="2">Uncharacterized protein</fullName>
    </submittedName>
</protein>
<dbReference type="AlphaFoldDB" id="A0A8J6LH13"/>
<dbReference type="GO" id="GO:0004185">
    <property type="term" value="F:serine-type carboxypeptidase activity"/>
    <property type="evidence" value="ECO:0007669"/>
    <property type="project" value="InterPro"/>
</dbReference>
<name>A0A8J6LH13_TENMO</name>
<dbReference type="InterPro" id="IPR001563">
    <property type="entry name" value="Peptidase_S10"/>
</dbReference>
<evidence type="ECO:0000313" key="3">
    <source>
        <dbReference type="Proteomes" id="UP000719412"/>
    </source>
</evidence>
<keyword evidence="3" id="KW-1185">Reference proteome</keyword>
<comment type="caution">
    <text evidence="2">The sequence shown here is derived from an EMBL/GenBank/DDBJ whole genome shotgun (WGS) entry which is preliminary data.</text>
</comment>
<dbReference type="Gene3D" id="3.40.50.1820">
    <property type="entry name" value="alpha/beta hydrolase"/>
    <property type="match status" value="1"/>
</dbReference>
<dbReference type="Proteomes" id="UP000719412">
    <property type="component" value="Unassembled WGS sequence"/>
</dbReference>
<reference evidence="2" key="1">
    <citation type="journal article" date="2020" name="J Insects Food Feed">
        <title>The yellow mealworm (Tenebrio molitor) genome: a resource for the emerging insects as food and feed industry.</title>
        <authorList>
            <person name="Eriksson T."/>
            <person name="Andere A."/>
            <person name="Kelstrup H."/>
            <person name="Emery V."/>
            <person name="Picard C."/>
        </authorList>
    </citation>
    <scope>NUCLEOTIDE SEQUENCE</scope>
    <source>
        <strain evidence="2">Stoneville</strain>
        <tissue evidence="2">Whole head</tissue>
    </source>
</reference>
<dbReference type="Pfam" id="PF00450">
    <property type="entry name" value="Peptidase_S10"/>
    <property type="match status" value="1"/>
</dbReference>
<evidence type="ECO:0000313" key="2">
    <source>
        <dbReference type="EMBL" id="KAH0818902.1"/>
    </source>
</evidence>
<evidence type="ECO:0000256" key="1">
    <source>
        <dbReference type="ARBA" id="ARBA00009431"/>
    </source>
</evidence>
<dbReference type="GO" id="GO:0006508">
    <property type="term" value="P:proteolysis"/>
    <property type="evidence" value="ECO:0007669"/>
    <property type="project" value="InterPro"/>
</dbReference>
<gene>
    <name evidence="2" type="ORF">GEV33_003889</name>
</gene>
<organism evidence="2 3">
    <name type="scientific">Tenebrio molitor</name>
    <name type="common">Yellow mealworm beetle</name>
    <dbReference type="NCBI Taxonomy" id="7067"/>
    <lineage>
        <taxon>Eukaryota</taxon>
        <taxon>Metazoa</taxon>
        <taxon>Ecdysozoa</taxon>
        <taxon>Arthropoda</taxon>
        <taxon>Hexapoda</taxon>
        <taxon>Insecta</taxon>
        <taxon>Pterygota</taxon>
        <taxon>Neoptera</taxon>
        <taxon>Endopterygota</taxon>
        <taxon>Coleoptera</taxon>
        <taxon>Polyphaga</taxon>
        <taxon>Cucujiformia</taxon>
        <taxon>Tenebrionidae</taxon>
        <taxon>Tenebrio</taxon>
    </lineage>
</organism>
<accession>A0A8J6LH13</accession>
<sequence>MDYVNHYAPLALNLGLVDKRGFTRIDELTKQIQVLINKKEFEKAHDTQNTITDWLCFETFGIDLYNILAKTNATRIPQVWDYKPLFENIMNNEVRETLNITANVTWKFVGDDVYKSLKPDVIKSITHKVETILNTTDVKIIVYNGILDFLVNTAGTISWLDGLKWQGRERWFNASQSALILDEVTEGYSKRVDNLVFYAVLRAGHSVNSLSTAARALIIGLFQGTSELVISQSVIAGKEVFQFKYAVSVTKLMALSVYDLYEALNTRIMP</sequence>
<dbReference type="SUPFAM" id="SSF53474">
    <property type="entry name" value="alpha/beta-Hydrolases"/>
    <property type="match status" value="1"/>
</dbReference>
<proteinExistence type="inferred from homology"/>
<dbReference type="InterPro" id="IPR029058">
    <property type="entry name" value="AB_hydrolase_fold"/>
</dbReference>